<evidence type="ECO:0000313" key="24">
    <source>
        <dbReference type="EMBL" id="MBK1695794.1"/>
    </source>
</evidence>
<evidence type="ECO:0000256" key="2">
    <source>
        <dbReference type="ARBA" id="ARBA00004162"/>
    </source>
</evidence>
<evidence type="ECO:0000256" key="1">
    <source>
        <dbReference type="ARBA" id="ARBA00002444"/>
    </source>
</evidence>
<keyword evidence="13 20" id="KW-0249">Electron transport</keyword>
<evidence type="ECO:0000256" key="22">
    <source>
        <dbReference type="SAM" id="MobiDB-lite"/>
    </source>
</evidence>
<keyword evidence="17 20" id="KW-0472">Membrane</keyword>
<name>A0A934QF25_9PROT</name>
<dbReference type="InterPro" id="IPR006311">
    <property type="entry name" value="TAT_signal"/>
</dbReference>
<comment type="miscellaneous">
    <text evidence="20">The Rieske protein is a high potential 2Fe-2S protein.</text>
</comment>
<dbReference type="PROSITE" id="PS51318">
    <property type="entry name" value="TAT"/>
    <property type="match status" value="1"/>
</dbReference>
<keyword evidence="7 20" id="KW-0813">Transport</keyword>
<evidence type="ECO:0000313" key="25">
    <source>
        <dbReference type="Proteomes" id="UP000778970"/>
    </source>
</evidence>
<dbReference type="Gene3D" id="1.20.5.510">
    <property type="entry name" value="Single helix bin"/>
    <property type="match status" value="1"/>
</dbReference>
<dbReference type="InterPro" id="IPR019546">
    <property type="entry name" value="TAT_signal_bac_arc"/>
</dbReference>
<evidence type="ECO:0000256" key="3">
    <source>
        <dbReference type="ARBA" id="ARBA00010651"/>
    </source>
</evidence>
<dbReference type="EC" id="7.1.1.8" evidence="5 20"/>
<dbReference type="PANTHER" id="PTHR10134">
    <property type="entry name" value="CYTOCHROME B-C1 COMPLEX SUBUNIT RIESKE, MITOCHONDRIAL"/>
    <property type="match status" value="1"/>
</dbReference>
<dbReference type="InterPro" id="IPR036922">
    <property type="entry name" value="Rieske_2Fe-2S_sf"/>
</dbReference>
<proteinExistence type="inferred from homology"/>
<protein>
    <recommendedName>
        <fullName evidence="6 20">Ubiquinol-cytochrome c reductase iron-sulfur subunit</fullName>
        <ecNumber evidence="5 20">7.1.1.8</ecNumber>
    </recommendedName>
</protein>
<keyword evidence="10" id="KW-0001">2Fe-2S</keyword>
<dbReference type="NCBIfam" id="TIGR01409">
    <property type="entry name" value="TAT_signal_seq"/>
    <property type="match status" value="1"/>
</dbReference>
<dbReference type="GO" id="GO:0008121">
    <property type="term" value="F:quinol-cytochrome-c reductase activity"/>
    <property type="evidence" value="ECO:0007669"/>
    <property type="project" value="UniProtKB-EC"/>
</dbReference>
<evidence type="ECO:0000256" key="11">
    <source>
        <dbReference type="ARBA" id="ARBA00022723"/>
    </source>
</evidence>
<gene>
    <name evidence="24" type="primary">petA</name>
    <name evidence="24" type="ORF">CKO21_00860</name>
</gene>
<dbReference type="EMBL" id="NRRE01000007">
    <property type="protein sequence ID" value="MBK1695794.1"/>
    <property type="molecule type" value="Genomic_DNA"/>
</dbReference>
<evidence type="ECO:0000256" key="6">
    <source>
        <dbReference type="ARBA" id="ARBA00019816"/>
    </source>
</evidence>
<comment type="function">
    <text evidence="1">Component of the ubiquinol-cytochrome c reductase complex (complex III or cytochrome b-c1 complex), which is a respiratory chain that generates an electrochemical potential coupled to ATP synthesis.</text>
</comment>
<evidence type="ECO:0000256" key="13">
    <source>
        <dbReference type="ARBA" id="ARBA00022982"/>
    </source>
</evidence>
<keyword evidence="18" id="KW-1015">Disulfide bond</keyword>
<comment type="caution">
    <text evidence="24">The sequence shown here is derived from an EMBL/GenBank/DDBJ whole genome shotgun (WGS) entry which is preliminary data.</text>
</comment>
<dbReference type="InterPro" id="IPR014349">
    <property type="entry name" value="Rieske_Fe-S_prot"/>
</dbReference>
<comment type="subcellular location">
    <subcellularLocation>
        <location evidence="2">Cell membrane</location>
        <topology evidence="2">Single-pass membrane protein</topology>
    </subcellularLocation>
</comment>
<keyword evidence="25" id="KW-1185">Reference proteome</keyword>
<dbReference type="InterPro" id="IPR006317">
    <property type="entry name" value="Ubiquinol_cyt_c_Rdtase_Fe-S-su"/>
</dbReference>
<evidence type="ECO:0000256" key="14">
    <source>
        <dbReference type="ARBA" id="ARBA00022989"/>
    </source>
</evidence>
<evidence type="ECO:0000256" key="7">
    <source>
        <dbReference type="ARBA" id="ARBA00022448"/>
    </source>
</evidence>
<comment type="catalytic activity">
    <reaction evidence="19 20">
        <text>a quinol + 2 Fe(III)-[cytochrome c](out) = a quinone + 2 Fe(II)-[cytochrome c](out) + 2 H(+)(out)</text>
        <dbReference type="Rhea" id="RHEA:11484"/>
        <dbReference type="Rhea" id="RHEA-COMP:10350"/>
        <dbReference type="Rhea" id="RHEA-COMP:14399"/>
        <dbReference type="ChEBI" id="CHEBI:15378"/>
        <dbReference type="ChEBI" id="CHEBI:24646"/>
        <dbReference type="ChEBI" id="CHEBI:29033"/>
        <dbReference type="ChEBI" id="CHEBI:29034"/>
        <dbReference type="ChEBI" id="CHEBI:132124"/>
        <dbReference type="EC" id="7.1.1.8"/>
    </reaction>
</comment>
<feature type="transmembrane region" description="Helical" evidence="20">
    <location>
        <begin position="27"/>
        <end position="48"/>
    </location>
</feature>
<dbReference type="RefSeq" id="WP_081728555.1">
    <property type="nucleotide sequence ID" value="NZ_NRRE01000007.1"/>
</dbReference>
<keyword evidence="11" id="KW-0479">Metal-binding</keyword>
<dbReference type="FunFam" id="2.102.10.10:FF:000001">
    <property type="entry name" value="Cytochrome b-c1 complex subunit Rieske, mitochondrial"/>
    <property type="match status" value="1"/>
</dbReference>
<evidence type="ECO:0000256" key="12">
    <source>
        <dbReference type="ARBA" id="ARBA00022967"/>
    </source>
</evidence>
<evidence type="ECO:0000256" key="15">
    <source>
        <dbReference type="ARBA" id="ARBA00023004"/>
    </source>
</evidence>
<dbReference type="Pfam" id="PF10399">
    <property type="entry name" value="UCR_Fe-S_N"/>
    <property type="match status" value="1"/>
</dbReference>
<feature type="region of interest" description="Disordered" evidence="22">
    <location>
        <begin position="1"/>
        <end position="20"/>
    </location>
</feature>
<evidence type="ECO:0000256" key="8">
    <source>
        <dbReference type="ARBA" id="ARBA00022475"/>
    </source>
</evidence>
<dbReference type="Proteomes" id="UP000778970">
    <property type="component" value="Unassembled WGS sequence"/>
</dbReference>
<evidence type="ECO:0000256" key="5">
    <source>
        <dbReference type="ARBA" id="ARBA00012951"/>
    </source>
</evidence>
<comment type="similarity">
    <text evidence="3">Belongs to the Rieske iron-sulfur protein family.</text>
</comment>
<evidence type="ECO:0000256" key="21">
    <source>
        <dbReference type="RuleBase" id="RU004497"/>
    </source>
</evidence>
<dbReference type="GO" id="GO:0046872">
    <property type="term" value="F:metal ion binding"/>
    <property type="evidence" value="ECO:0007669"/>
    <property type="project" value="UniProtKB-KW"/>
</dbReference>
<keyword evidence="8" id="KW-1003">Cell membrane</keyword>
<reference evidence="24" key="2">
    <citation type="journal article" date="2020" name="Microorganisms">
        <title>Osmotic Adaptation and Compatible Solute Biosynthesis of Phototrophic Bacteria as Revealed from Genome Analyses.</title>
        <authorList>
            <person name="Imhoff J.F."/>
            <person name="Rahn T."/>
            <person name="Kunzel S."/>
            <person name="Keller A."/>
            <person name="Neulinger S.C."/>
        </authorList>
    </citation>
    <scope>NUCLEOTIDE SEQUENCE</scope>
    <source>
        <strain evidence="24">DSM 9154</strain>
    </source>
</reference>
<evidence type="ECO:0000256" key="20">
    <source>
        <dbReference type="RuleBase" id="RU004494"/>
    </source>
</evidence>
<dbReference type="InterPro" id="IPR019470">
    <property type="entry name" value="Ubiq_cytC_Rdtase_Fe-S_su_TAT"/>
</dbReference>
<dbReference type="NCBIfam" id="TIGR01416">
    <property type="entry name" value="Rieske_proteo"/>
    <property type="match status" value="1"/>
</dbReference>
<keyword evidence="15" id="KW-0408">Iron</keyword>
<dbReference type="Gene3D" id="2.102.10.10">
    <property type="entry name" value="Rieske [2Fe-2S] iron-sulphur domain"/>
    <property type="match status" value="1"/>
</dbReference>
<evidence type="ECO:0000256" key="16">
    <source>
        <dbReference type="ARBA" id="ARBA00023014"/>
    </source>
</evidence>
<dbReference type="AlphaFoldDB" id="A0A934QF25"/>
<reference evidence="24" key="1">
    <citation type="submission" date="2017-08" db="EMBL/GenBank/DDBJ databases">
        <authorList>
            <person name="Imhoff J.F."/>
            <person name="Rahn T."/>
            <person name="Kuenzel S."/>
            <person name="Neulinger S.C."/>
        </authorList>
    </citation>
    <scope>NUCLEOTIDE SEQUENCE</scope>
    <source>
        <strain evidence="24">DSM 9154</strain>
    </source>
</reference>
<dbReference type="GO" id="GO:0005886">
    <property type="term" value="C:plasma membrane"/>
    <property type="evidence" value="ECO:0007669"/>
    <property type="project" value="UniProtKB-SubCell"/>
</dbReference>
<sequence>MTSTTKSLRPLDPQGAGGGQAVGRRDFLVLATGATAAFGGAAALWPFIDQMNPSASKMALASIEADLSPVQEGMAISVMWRGRPVFLRKRTQAEIEQARSVDLDALPDPESDAARVQTPEWLIVVGVCTHLGCIPLGNKPSDPRGDYGGWFCPCHGSHYDTAGRIRKGPAPSNLVVPPYTFGDGNTVTIG</sequence>
<keyword evidence="14 20" id="KW-1133">Transmembrane helix</keyword>
<dbReference type="PRINTS" id="PR00162">
    <property type="entry name" value="RIESKE"/>
</dbReference>
<keyword evidence="16" id="KW-0411">Iron-sulfur</keyword>
<dbReference type="Pfam" id="PF00355">
    <property type="entry name" value="Rieske"/>
    <property type="match status" value="1"/>
</dbReference>
<evidence type="ECO:0000256" key="18">
    <source>
        <dbReference type="ARBA" id="ARBA00023157"/>
    </source>
</evidence>
<dbReference type="SUPFAM" id="SSF50022">
    <property type="entry name" value="ISP domain"/>
    <property type="match status" value="1"/>
</dbReference>
<dbReference type="GO" id="GO:0051537">
    <property type="term" value="F:2 iron, 2 sulfur cluster binding"/>
    <property type="evidence" value="ECO:0007669"/>
    <property type="project" value="UniProtKB-KW"/>
</dbReference>
<accession>A0A934QF25</accession>
<dbReference type="InterPro" id="IPR017941">
    <property type="entry name" value="Rieske_2Fe-2S"/>
</dbReference>
<dbReference type="PROSITE" id="PS51296">
    <property type="entry name" value="RIESKE"/>
    <property type="match status" value="1"/>
</dbReference>
<evidence type="ECO:0000256" key="4">
    <source>
        <dbReference type="ARBA" id="ARBA00011649"/>
    </source>
</evidence>
<evidence type="ECO:0000256" key="17">
    <source>
        <dbReference type="ARBA" id="ARBA00023136"/>
    </source>
</evidence>
<comment type="subunit">
    <text evidence="4 21">The main subunits of complex b-c1 are: cytochrome b, cytochrome c1 and the Rieske protein.</text>
</comment>
<organism evidence="24 25">
    <name type="scientific">Rhodovibrio salinarum</name>
    <dbReference type="NCBI Taxonomy" id="1087"/>
    <lineage>
        <taxon>Bacteria</taxon>
        <taxon>Pseudomonadati</taxon>
        <taxon>Pseudomonadota</taxon>
        <taxon>Alphaproteobacteria</taxon>
        <taxon>Rhodospirillales</taxon>
        <taxon>Rhodovibrionaceae</taxon>
        <taxon>Rhodovibrio</taxon>
    </lineage>
</organism>
<comment type="cofactor">
    <cofactor evidence="20">
        <name>[2Fe-2S] cluster</name>
        <dbReference type="ChEBI" id="CHEBI:190135"/>
    </cofactor>
    <text evidence="20">Binds 1 [2Fe-2S] cluster per subunit.</text>
</comment>
<dbReference type="CDD" id="cd03470">
    <property type="entry name" value="Rieske_cytochrome_bc1"/>
    <property type="match status" value="1"/>
</dbReference>
<evidence type="ECO:0000259" key="23">
    <source>
        <dbReference type="PROSITE" id="PS51296"/>
    </source>
</evidence>
<dbReference type="InterPro" id="IPR005805">
    <property type="entry name" value="Rieske_Fe-S_prot_C"/>
</dbReference>
<evidence type="ECO:0000256" key="19">
    <source>
        <dbReference type="ARBA" id="ARBA00029351"/>
    </source>
</evidence>
<feature type="domain" description="Rieske" evidence="23">
    <location>
        <begin position="95"/>
        <end position="188"/>
    </location>
</feature>
<keyword evidence="9 20" id="KW-0812">Transmembrane</keyword>
<evidence type="ECO:0000256" key="9">
    <source>
        <dbReference type="ARBA" id="ARBA00022692"/>
    </source>
</evidence>
<keyword evidence="12" id="KW-1278">Translocase</keyword>
<evidence type="ECO:0000256" key="10">
    <source>
        <dbReference type="ARBA" id="ARBA00022714"/>
    </source>
</evidence>